<keyword evidence="1" id="KW-0472">Membrane</keyword>
<dbReference type="EMBL" id="JAOYFB010000004">
    <property type="protein sequence ID" value="KAK4014584.1"/>
    <property type="molecule type" value="Genomic_DNA"/>
</dbReference>
<proteinExistence type="predicted"/>
<sequence>MPIVTVSTIAVTFLHYKYGTSELLLMNSPCMPCIQGRTVLLVGLFGTLYPLIGSSFGNMLQAQRMDTIYLPSLNKETKKFFQTWQQMVQKNSNFLTKVLAVNVIVAVVVAHLQLKAFYRLNQQDY</sequence>
<keyword evidence="1" id="KW-0812">Transmembrane</keyword>
<feature type="transmembrane region" description="Helical" evidence="1">
    <location>
        <begin position="38"/>
        <end position="60"/>
    </location>
</feature>
<feature type="transmembrane region" description="Helical" evidence="1">
    <location>
        <begin position="94"/>
        <end position="114"/>
    </location>
</feature>
<evidence type="ECO:0000256" key="1">
    <source>
        <dbReference type="SAM" id="Phobius"/>
    </source>
</evidence>
<evidence type="ECO:0008006" key="4">
    <source>
        <dbReference type="Google" id="ProtNLM"/>
    </source>
</evidence>
<evidence type="ECO:0000313" key="2">
    <source>
        <dbReference type="EMBL" id="KAK4014584.1"/>
    </source>
</evidence>
<comment type="caution">
    <text evidence="2">The sequence shown here is derived from an EMBL/GenBank/DDBJ whole genome shotgun (WGS) entry which is preliminary data.</text>
</comment>
<protein>
    <recommendedName>
        <fullName evidence="4">Transmembrane protein</fullName>
    </recommendedName>
</protein>
<name>A0ABQ9ZNS1_9CRUS</name>
<evidence type="ECO:0000313" key="3">
    <source>
        <dbReference type="Proteomes" id="UP001234178"/>
    </source>
</evidence>
<reference evidence="2 3" key="1">
    <citation type="journal article" date="2023" name="Nucleic Acids Res.">
        <title>The hologenome of Daphnia magna reveals possible DNA methylation and microbiome-mediated evolution of the host genome.</title>
        <authorList>
            <person name="Chaturvedi A."/>
            <person name="Li X."/>
            <person name="Dhandapani V."/>
            <person name="Marshall H."/>
            <person name="Kissane S."/>
            <person name="Cuenca-Cambronero M."/>
            <person name="Asole G."/>
            <person name="Calvet F."/>
            <person name="Ruiz-Romero M."/>
            <person name="Marangio P."/>
            <person name="Guigo R."/>
            <person name="Rago D."/>
            <person name="Mirbahai L."/>
            <person name="Eastwood N."/>
            <person name="Colbourne J.K."/>
            <person name="Zhou J."/>
            <person name="Mallon E."/>
            <person name="Orsini L."/>
        </authorList>
    </citation>
    <scope>NUCLEOTIDE SEQUENCE [LARGE SCALE GENOMIC DNA]</scope>
    <source>
        <strain evidence="2">LRV0_1</strain>
    </source>
</reference>
<accession>A0ABQ9ZNS1</accession>
<keyword evidence="1" id="KW-1133">Transmembrane helix</keyword>
<gene>
    <name evidence="2" type="ORF">OUZ56_027105</name>
</gene>
<dbReference type="Proteomes" id="UP001234178">
    <property type="component" value="Unassembled WGS sequence"/>
</dbReference>
<organism evidence="2 3">
    <name type="scientific">Daphnia magna</name>
    <dbReference type="NCBI Taxonomy" id="35525"/>
    <lineage>
        <taxon>Eukaryota</taxon>
        <taxon>Metazoa</taxon>
        <taxon>Ecdysozoa</taxon>
        <taxon>Arthropoda</taxon>
        <taxon>Crustacea</taxon>
        <taxon>Branchiopoda</taxon>
        <taxon>Diplostraca</taxon>
        <taxon>Cladocera</taxon>
        <taxon>Anomopoda</taxon>
        <taxon>Daphniidae</taxon>
        <taxon>Daphnia</taxon>
    </lineage>
</organism>
<keyword evidence="3" id="KW-1185">Reference proteome</keyword>